<dbReference type="PANTHER" id="PTHR31315">
    <property type="entry name" value="PROTEIN SIP5"/>
    <property type="match status" value="1"/>
</dbReference>
<evidence type="ECO:0000256" key="1">
    <source>
        <dbReference type="SAM" id="MobiDB-lite"/>
    </source>
</evidence>
<dbReference type="InParanoid" id="A0A7N2R3K5"/>
<name>A0A7N2R3K5_QUELO</name>
<reference evidence="2 3" key="1">
    <citation type="journal article" date="2016" name="G3 (Bethesda)">
        <title>First Draft Assembly and Annotation of the Genome of a California Endemic Oak Quercus lobata Nee (Fagaceae).</title>
        <authorList>
            <person name="Sork V.L."/>
            <person name="Fitz-Gibbon S.T."/>
            <person name="Puiu D."/>
            <person name="Crepeau M."/>
            <person name="Gugger P.F."/>
            <person name="Sherman R."/>
            <person name="Stevens K."/>
            <person name="Langley C.H."/>
            <person name="Pellegrini M."/>
            <person name="Salzberg S.L."/>
        </authorList>
    </citation>
    <scope>NUCLEOTIDE SEQUENCE [LARGE SCALE GENOMIC DNA]</scope>
    <source>
        <strain evidence="2 3">cv. SW786</strain>
    </source>
</reference>
<dbReference type="PANTHER" id="PTHR31315:SF1">
    <property type="entry name" value="PROTEIN SIP5"/>
    <property type="match status" value="1"/>
</dbReference>
<accession>A0A7N2R3K5</accession>
<dbReference type="EMBL" id="LRBV02000004">
    <property type="status" value="NOT_ANNOTATED_CDS"/>
    <property type="molecule type" value="Genomic_DNA"/>
</dbReference>
<organism evidence="2 3">
    <name type="scientific">Quercus lobata</name>
    <name type="common">Valley oak</name>
    <dbReference type="NCBI Taxonomy" id="97700"/>
    <lineage>
        <taxon>Eukaryota</taxon>
        <taxon>Viridiplantae</taxon>
        <taxon>Streptophyta</taxon>
        <taxon>Embryophyta</taxon>
        <taxon>Tracheophyta</taxon>
        <taxon>Spermatophyta</taxon>
        <taxon>Magnoliopsida</taxon>
        <taxon>eudicotyledons</taxon>
        <taxon>Gunneridae</taxon>
        <taxon>Pentapetalae</taxon>
        <taxon>rosids</taxon>
        <taxon>fabids</taxon>
        <taxon>Fagales</taxon>
        <taxon>Fagaceae</taxon>
        <taxon>Quercus</taxon>
    </lineage>
</organism>
<feature type="region of interest" description="Disordered" evidence="1">
    <location>
        <begin position="30"/>
        <end position="57"/>
    </location>
</feature>
<dbReference type="EnsemblPlants" id="QL04p070282:mrna">
    <property type="protein sequence ID" value="QL04p070282:mrna"/>
    <property type="gene ID" value="QL04p070282"/>
</dbReference>
<dbReference type="AlphaFoldDB" id="A0A7N2R3K5"/>
<feature type="region of interest" description="Disordered" evidence="1">
    <location>
        <begin position="282"/>
        <end position="306"/>
    </location>
</feature>
<dbReference type="InterPro" id="IPR039301">
    <property type="entry name" value="Sip5/DA2"/>
</dbReference>
<proteinExistence type="predicted"/>
<reference evidence="2" key="2">
    <citation type="submission" date="2021-01" db="UniProtKB">
        <authorList>
            <consortium name="EnsemblPlants"/>
        </authorList>
    </citation>
    <scope>IDENTIFICATION</scope>
</reference>
<protein>
    <submittedName>
        <fullName evidence="2">Uncharacterized protein</fullName>
    </submittedName>
</protein>
<dbReference type="Gramene" id="QL04p070282:mrna">
    <property type="protein sequence ID" value="QL04p070282:mrna"/>
    <property type="gene ID" value="QL04p070282"/>
</dbReference>
<keyword evidence="3" id="KW-1185">Reference proteome</keyword>
<dbReference type="Proteomes" id="UP000594261">
    <property type="component" value="Chromosome 4"/>
</dbReference>
<sequence length="350" mass="37925">MEGIEAAGGESLQLGLASVYRGSHGGKRELMEVDLRREEDQKSMNQMESDKEPEETAYESDKKVLIIGIDGKSEGLDSDSGRAPPFSWKKLWLFTGPGFLMSIAFLDPRNLEGDLQASAIAGYSLLWLLLWATAMGLLVQLLAAQLGDDEFDLDLEDIMVMEAIWLSIQENSRHRNPVYGDAPSEQYATDRYVPAMTTAAGSSSSPSGGLACAIAALAERQQIVGESSVNPNRNMSASNMLPQASRLYNRDHEDIENYPTAASSSEASTDGRMTLTRDDGECYGDRGSDVAEAGTSYASSDATEDASAMPQADEMVGNLQNATETIIPDSYEEQIMLALAVSLDEARRYG</sequence>
<dbReference type="GO" id="GO:0005737">
    <property type="term" value="C:cytoplasm"/>
    <property type="evidence" value="ECO:0007669"/>
    <property type="project" value="TreeGrafter"/>
</dbReference>
<feature type="compositionally biased region" description="Basic and acidic residues" evidence="1">
    <location>
        <begin position="30"/>
        <end position="42"/>
    </location>
</feature>
<evidence type="ECO:0000313" key="3">
    <source>
        <dbReference type="Proteomes" id="UP000594261"/>
    </source>
</evidence>
<evidence type="ECO:0000313" key="2">
    <source>
        <dbReference type="EnsemblPlants" id="QL04p070282:mrna"/>
    </source>
</evidence>